<protein>
    <submittedName>
        <fullName evidence="8">Metal ABC transporter</fullName>
    </submittedName>
</protein>
<dbReference type="Pfam" id="PF00950">
    <property type="entry name" value="ABC-3"/>
    <property type="match status" value="1"/>
</dbReference>
<dbReference type="CDD" id="cd06550">
    <property type="entry name" value="TM_ABC_iron-siderophores_like"/>
    <property type="match status" value="1"/>
</dbReference>
<sequence length="339" mass="35478">MTLLELFSVPFMQRALIAAFLVGIAAPAVGTYIVQRRLALMGDGIGHVAVTGVAIGLWTQTSPTWTAVIVAIAGAVVIEVVRERGHAEGDVALAMLFYGGLAGGVFVTGLAGTGASRLQEFLFGSILTISVDDLLVTMALAVVLILICVGLSPQLFAVSQDADYAKVAGLPVRFYSILVAVLAALSVVIAMRTVGLLLVSALMVVPVAIVQQLTRSFRMTLLGAMGAGLAASVGGLVLAAALSRTGANVQPGPSIVLVALAGFFLVWPLGAWLRRRRALVAPFPETAPEEKPVDEAHPHHHGEKCGHVAVEHGDHVDYIHDGHRHAAHVGAEGEHYDEH</sequence>
<evidence type="ECO:0000256" key="7">
    <source>
        <dbReference type="SAM" id="Phobius"/>
    </source>
</evidence>
<dbReference type="STRING" id="1844.UG56_017690"/>
<dbReference type="GO" id="GO:0055085">
    <property type="term" value="P:transmembrane transport"/>
    <property type="evidence" value="ECO:0007669"/>
    <property type="project" value="InterPro"/>
</dbReference>
<evidence type="ECO:0000256" key="5">
    <source>
        <dbReference type="ARBA" id="ARBA00023136"/>
    </source>
</evidence>
<keyword evidence="4 7" id="KW-1133">Transmembrane helix</keyword>
<comment type="similarity">
    <text evidence="2 6">Belongs to the ABC-3 integral membrane protein family.</text>
</comment>
<dbReference type="EMBL" id="JZDQ02000025">
    <property type="protein sequence ID" value="OIJ25433.1"/>
    <property type="molecule type" value="Genomic_DNA"/>
</dbReference>
<dbReference type="GO" id="GO:0010043">
    <property type="term" value="P:response to zinc ion"/>
    <property type="evidence" value="ECO:0007669"/>
    <property type="project" value="TreeGrafter"/>
</dbReference>
<dbReference type="OrthoDB" id="9798540at2"/>
<organism evidence="8 9">
    <name type="scientific">Nocardioides luteus</name>
    <dbReference type="NCBI Taxonomy" id="1844"/>
    <lineage>
        <taxon>Bacteria</taxon>
        <taxon>Bacillati</taxon>
        <taxon>Actinomycetota</taxon>
        <taxon>Actinomycetes</taxon>
        <taxon>Propionibacteriales</taxon>
        <taxon>Nocardioidaceae</taxon>
        <taxon>Nocardioides</taxon>
    </lineage>
</organism>
<dbReference type="GO" id="GO:0043190">
    <property type="term" value="C:ATP-binding cassette (ABC) transporter complex"/>
    <property type="evidence" value="ECO:0007669"/>
    <property type="project" value="InterPro"/>
</dbReference>
<evidence type="ECO:0000313" key="8">
    <source>
        <dbReference type="EMBL" id="OIJ25433.1"/>
    </source>
</evidence>
<evidence type="ECO:0000313" key="9">
    <source>
        <dbReference type="Proteomes" id="UP000033772"/>
    </source>
</evidence>
<accession>A0A1J4N4V1</accession>
<dbReference type="RefSeq" id="WP_045551468.1">
    <property type="nucleotide sequence ID" value="NZ_JZDQ02000025.1"/>
</dbReference>
<feature type="transmembrane region" description="Helical" evidence="7">
    <location>
        <begin position="64"/>
        <end position="81"/>
    </location>
</feature>
<feature type="transmembrane region" description="Helical" evidence="7">
    <location>
        <begin position="134"/>
        <end position="158"/>
    </location>
</feature>
<feature type="transmembrane region" description="Helical" evidence="7">
    <location>
        <begin position="12"/>
        <end position="33"/>
    </location>
</feature>
<reference evidence="8" key="1">
    <citation type="submission" date="2016-10" db="EMBL/GenBank/DDBJ databases">
        <title>Draft Genome Sequence of Nocardioides luteus Strain BAFB, an Alkane-Degrading Bacterium Isolated from JP-7 Polluted Soil.</title>
        <authorList>
            <person name="Brown L."/>
            <person name="Ruiz O.N."/>
            <person name="Gunasekera T."/>
        </authorList>
    </citation>
    <scope>NUCLEOTIDE SEQUENCE [LARGE SCALE GENOMIC DNA]</scope>
    <source>
        <strain evidence="8">BAFB</strain>
    </source>
</reference>
<feature type="transmembrane region" description="Helical" evidence="7">
    <location>
        <begin position="93"/>
        <end position="114"/>
    </location>
</feature>
<feature type="transmembrane region" description="Helical" evidence="7">
    <location>
        <begin position="221"/>
        <end position="242"/>
    </location>
</feature>
<dbReference type="PANTHER" id="PTHR30477">
    <property type="entry name" value="ABC-TRANSPORTER METAL-BINDING PROTEIN"/>
    <property type="match status" value="1"/>
</dbReference>
<feature type="transmembrane region" description="Helical" evidence="7">
    <location>
        <begin position="170"/>
        <end position="190"/>
    </location>
</feature>
<dbReference type="PANTHER" id="PTHR30477:SF0">
    <property type="entry name" value="METAL TRANSPORT SYSTEM MEMBRANE PROTEIN TM_0125-RELATED"/>
    <property type="match status" value="1"/>
</dbReference>
<dbReference type="Gene3D" id="1.10.3470.10">
    <property type="entry name" value="ABC transporter involved in vitamin B12 uptake, BtuC"/>
    <property type="match status" value="1"/>
</dbReference>
<gene>
    <name evidence="8" type="ORF">UG56_017690</name>
</gene>
<keyword evidence="5 7" id="KW-0472">Membrane</keyword>
<evidence type="ECO:0000256" key="1">
    <source>
        <dbReference type="ARBA" id="ARBA00004141"/>
    </source>
</evidence>
<dbReference type="InterPro" id="IPR001626">
    <property type="entry name" value="ABC_TroCD"/>
</dbReference>
<evidence type="ECO:0000256" key="6">
    <source>
        <dbReference type="RuleBase" id="RU003943"/>
    </source>
</evidence>
<proteinExistence type="inferred from homology"/>
<feature type="transmembrane region" description="Helical" evidence="7">
    <location>
        <begin position="254"/>
        <end position="273"/>
    </location>
</feature>
<evidence type="ECO:0000256" key="2">
    <source>
        <dbReference type="ARBA" id="ARBA00008034"/>
    </source>
</evidence>
<comment type="caution">
    <text evidence="8">The sequence shown here is derived from an EMBL/GenBank/DDBJ whole genome shotgun (WGS) entry which is preliminary data.</text>
</comment>
<dbReference type="SUPFAM" id="SSF81345">
    <property type="entry name" value="ABC transporter involved in vitamin B12 uptake, BtuC"/>
    <property type="match status" value="1"/>
</dbReference>
<dbReference type="InterPro" id="IPR037294">
    <property type="entry name" value="ABC_BtuC-like"/>
</dbReference>
<name>A0A1J4N4V1_9ACTN</name>
<keyword evidence="9" id="KW-1185">Reference proteome</keyword>
<evidence type="ECO:0000256" key="4">
    <source>
        <dbReference type="ARBA" id="ARBA00022989"/>
    </source>
</evidence>
<keyword evidence="6" id="KW-0813">Transport</keyword>
<comment type="subcellular location">
    <subcellularLocation>
        <location evidence="6">Cell membrane</location>
        <topology evidence="6">Multi-pass membrane protein</topology>
    </subcellularLocation>
    <subcellularLocation>
        <location evidence="1">Membrane</location>
        <topology evidence="1">Multi-pass membrane protein</topology>
    </subcellularLocation>
</comment>
<dbReference type="AlphaFoldDB" id="A0A1J4N4V1"/>
<dbReference type="Proteomes" id="UP000033772">
    <property type="component" value="Unassembled WGS sequence"/>
</dbReference>
<keyword evidence="3 6" id="KW-0812">Transmembrane</keyword>
<evidence type="ECO:0000256" key="3">
    <source>
        <dbReference type="ARBA" id="ARBA00022692"/>
    </source>
</evidence>